<reference evidence="1" key="1">
    <citation type="submission" date="2014-11" db="EMBL/GenBank/DDBJ databases">
        <authorList>
            <person name="Amaro Gonzalez C."/>
        </authorList>
    </citation>
    <scope>NUCLEOTIDE SEQUENCE</scope>
</reference>
<protein>
    <submittedName>
        <fullName evidence="1">Uncharacterized protein</fullName>
    </submittedName>
</protein>
<proteinExistence type="predicted"/>
<reference evidence="1" key="2">
    <citation type="journal article" date="2015" name="Fish Shellfish Immunol.">
        <title>Early steps in the European eel (Anguilla anguilla)-Vibrio vulnificus interaction in the gills: Role of the RtxA13 toxin.</title>
        <authorList>
            <person name="Callol A."/>
            <person name="Pajuelo D."/>
            <person name="Ebbesson L."/>
            <person name="Teles M."/>
            <person name="MacKenzie S."/>
            <person name="Amaro C."/>
        </authorList>
    </citation>
    <scope>NUCLEOTIDE SEQUENCE</scope>
</reference>
<dbReference type="AlphaFoldDB" id="A0A0E9SZZ6"/>
<accession>A0A0E9SZZ6</accession>
<organism evidence="1">
    <name type="scientific">Anguilla anguilla</name>
    <name type="common">European freshwater eel</name>
    <name type="synonym">Muraena anguilla</name>
    <dbReference type="NCBI Taxonomy" id="7936"/>
    <lineage>
        <taxon>Eukaryota</taxon>
        <taxon>Metazoa</taxon>
        <taxon>Chordata</taxon>
        <taxon>Craniata</taxon>
        <taxon>Vertebrata</taxon>
        <taxon>Euteleostomi</taxon>
        <taxon>Actinopterygii</taxon>
        <taxon>Neopterygii</taxon>
        <taxon>Teleostei</taxon>
        <taxon>Anguilliformes</taxon>
        <taxon>Anguillidae</taxon>
        <taxon>Anguilla</taxon>
    </lineage>
</organism>
<dbReference type="EMBL" id="GBXM01061760">
    <property type="protein sequence ID" value="JAH46817.1"/>
    <property type="molecule type" value="Transcribed_RNA"/>
</dbReference>
<sequence>MHPVSTALIPQGPSPTVAYMSKNEQGTLSEQHGICIDYWFKLTNYLE</sequence>
<evidence type="ECO:0000313" key="1">
    <source>
        <dbReference type="EMBL" id="JAH46817.1"/>
    </source>
</evidence>
<name>A0A0E9SZZ6_ANGAN</name>